<feature type="transmembrane region" description="Helical" evidence="8">
    <location>
        <begin position="403"/>
        <end position="425"/>
    </location>
</feature>
<evidence type="ECO:0000313" key="9">
    <source>
        <dbReference type="EMBL" id="PRY12149.1"/>
    </source>
</evidence>
<evidence type="ECO:0000256" key="2">
    <source>
        <dbReference type="ARBA" id="ARBA00022448"/>
    </source>
</evidence>
<proteinExistence type="predicted"/>
<feature type="region of interest" description="Disordered" evidence="7">
    <location>
        <begin position="210"/>
        <end position="236"/>
    </location>
</feature>
<sequence length="443" mass="43640">MTPSRSAHPRSSSATGWRAVVRPADPLARALTSATATSSFANGVFYAVSALFFTRVAGLSATTVGLGLSVAGAVGVAGALLAGWVCDAVGAHRVLLAATAVQGGALLVYVLVRDPLAFTVVACAAVGGRAVQGTARSAVLATAFPGPDRVAVRARLRVVTNVGIGLGTCAAAAALLVGSASAYAVALVATGLLALSACVPLVRLARTLPGTPGTGAPAGRPVPAPRDGGPGGGRSPLRDRRYLAVTALNAVVGLHFGVQTVGVPLWIAGHTDAPPVTVSILMVLNTVLVATLQVRASRGTHEAGRAARAVATAGALLVLACALYATAAAGGPLAAAAVLVLAAGVHALAEVRAEAGAWGLAFELADPRRAGAYQGVSQTGIAASSMVAPVVVTTVIAHGTPGWLTLGAVFALAGALTVVVVRVAVRSPRPTPLDAVPLAPAAR</sequence>
<dbReference type="PANTHER" id="PTHR23517:SF2">
    <property type="entry name" value="MULTIDRUG RESISTANCE PROTEIN MDTH"/>
    <property type="match status" value="1"/>
</dbReference>
<feature type="transmembrane region" description="Helical" evidence="8">
    <location>
        <begin position="65"/>
        <end position="85"/>
    </location>
</feature>
<gene>
    <name evidence="9" type="ORF">CLV37_111106</name>
</gene>
<evidence type="ECO:0000256" key="5">
    <source>
        <dbReference type="ARBA" id="ARBA00022989"/>
    </source>
</evidence>
<keyword evidence="6 8" id="KW-0472">Membrane</keyword>
<feature type="transmembrane region" description="Helical" evidence="8">
    <location>
        <begin position="306"/>
        <end position="327"/>
    </location>
</feature>
<dbReference type="InterPro" id="IPR036259">
    <property type="entry name" value="MFS_trans_sf"/>
</dbReference>
<evidence type="ECO:0000256" key="3">
    <source>
        <dbReference type="ARBA" id="ARBA00022475"/>
    </source>
</evidence>
<dbReference type="Proteomes" id="UP000238083">
    <property type="component" value="Unassembled WGS sequence"/>
</dbReference>
<feature type="transmembrane region" description="Helical" evidence="8">
    <location>
        <begin position="158"/>
        <end position="177"/>
    </location>
</feature>
<feature type="transmembrane region" description="Helical" evidence="8">
    <location>
        <begin position="183"/>
        <end position="202"/>
    </location>
</feature>
<evidence type="ECO:0000256" key="6">
    <source>
        <dbReference type="ARBA" id="ARBA00023136"/>
    </source>
</evidence>
<dbReference type="Gene3D" id="1.20.1250.20">
    <property type="entry name" value="MFS general substrate transporter like domains"/>
    <property type="match status" value="1"/>
</dbReference>
<feature type="transmembrane region" description="Helical" evidence="8">
    <location>
        <begin position="91"/>
        <end position="112"/>
    </location>
</feature>
<dbReference type="SUPFAM" id="SSF103473">
    <property type="entry name" value="MFS general substrate transporter"/>
    <property type="match status" value="2"/>
</dbReference>
<accession>A0A2T0QZN0</accession>
<evidence type="ECO:0000313" key="10">
    <source>
        <dbReference type="Proteomes" id="UP000238083"/>
    </source>
</evidence>
<evidence type="ECO:0000256" key="1">
    <source>
        <dbReference type="ARBA" id="ARBA00004651"/>
    </source>
</evidence>
<dbReference type="AlphaFoldDB" id="A0A2T0QZN0"/>
<keyword evidence="5 8" id="KW-1133">Transmembrane helix</keyword>
<feature type="transmembrane region" description="Helical" evidence="8">
    <location>
        <begin position="30"/>
        <end position="53"/>
    </location>
</feature>
<dbReference type="GO" id="GO:0005886">
    <property type="term" value="C:plasma membrane"/>
    <property type="evidence" value="ECO:0007669"/>
    <property type="project" value="UniProtKB-SubCell"/>
</dbReference>
<comment type="subcellular location">
    <subcellularLocation>
        <location evidence="1">Cell membrane</location>
        <topology evidence="1">Multi-pass membrane protein</topology>
    </subcellularLocation>
</comment>
<organism evidence="9 10">
    <name type="scientific">Kineococcus rhizosphaerae</name>
    <dbReference type="NCBI Taxonomy" id="559628"/>
    <lineage>
        <taxon>Bacteria</taxon>
        <taxon>Bacillati</taxon>
        <taxon>Actinomycetota</taxon>
        <taxon>Actinomycetes</taxon>
        <taxon>Kineosporiales</taxon>
        <taxon>Kineosporiaceae</taxon>
        <taxon>Kineococcus</taxon>
    </lineage>
</organism>
<keyword evidence="2" id="KW-0813">Transport</keyword>
<comment type="caution">
    <text evidence="9">The sequence shown here is derived from an EMBL/GenBank/DDBJ whole genome shotgun (WGS) entry which is preliminary data.</text>
</comment>
<dbReference type="PANTHER" id="PTHR23517">
    <property type="entry name" value="RESISTANCE PROTEIN MDTM, PUTATIVE-RELATED-RELATED"/>
    <property type="match status" value="1"/>
</dbReference>
<evidence type="ECO:0000256" key="4">
    <source>
        <dbReference type="ARBA" id="ARBA00022692"/>
    </source>
</evidence>
<keyword evidence="3" id="KW-1003">Cell membrane</keyword>
<protein>
    <submittedName>
        <fullName evidence="9">MFS transporter</fullName>
    </submittedName>
</protein>
<dbReference type="InterPro" id="IPR050171">
    <property type="entry name" value="MFS_Transporters"/>
</dbReference>
<reference evidence="9 10" key="1">
    <citation type="submission" date="2018-03" db="EMBL/GenBank/DDBJ databases">
        <title>Genomic Encyclopedia of Archaeal and Bacterial Type Strains, Phase II (KMG-II): from individual species to whole genera.</title>
        <authorList>
            <person name="Goeker M."/>
        </authorList>
    </citation>
    <scope>NUCLEOTIDE SEQUENCE [LARGE SCALE GENOMIC DNA]</scope>
    <source>
        <strain evidence="9 10">DSM 19711</strain>
    </source>
</reference>
<keyword evidence="10" id="KW-1185">Reference proteome</keyword>
<dbReference type="OrthoDB" id="6803299at2"/>
<feature type="transmembrane region" description="Helical" evidence="8">
    <location>
        <begin position="242"/>
        <end position="267"/>
    </location>
</feature>
<feature type="compositionally biased region" description="Low complexity" evidence="7">
    <location>
        <begin position="210"/>
        <end position="227"/>
    </location>
</feature>
<dbReference type="InterPro" id="IPR011701">
    <property type="entry name" value="MFS"/>
</dbReference>
<evidence type="ECO:0000256" key="7">
    <source>
        <dbReference type="SAM" id="MobiDB-lite"/>
    </source>
</evidence>
<name>A0A2T0QZN0_9ACTN</name>
<evidence type="ECO:0000256" key="8">
    <source>
        <dbReference type="SAM" id="Phobius"/>
    </source>
</evidence>
<keyword evidence="4 8" id="KW-0812">Transmembrane</keyword>
<dbReference type="EMBL" id="PVZF01000011">
    <property type="protein sequence ID" value="PRY12149.1"/>
    <property type="molecule type" value="Genomic_DNA"/>
</dbReference>
<dbReference type="GO" id="GO:0022857">
    <property type="term" value="F:transmembrane transporter activity"/>
    <property type="evidence" value="ECO:0007669"/>
    <property type="project" value="InterPro"/>
</dbReference>
<feature type="transmembrane region" description="Helical" evidence="8">
    <location>
        <begin position="273"/>
        <end position="294"/>
    </location>
</feature>
<dbReference type="Pfam" id="PF07690">
    <property type="entry name" value="MFS_1"/>
    <property type="match status" value="1"/>
</dbReference>
<dbReference type="RefSeq" id="WP_106213693.1">
    <property type="nucleotide sequence ID" value="NZ_PVZF01000011.1"/>
</dbReference>